<dbReference type="SUPFAM" id="SSF55781">
    <property type="entry name" value="GAF domain-like"/>
    <property type="match status" value="1"/>
</dbReference>
<dbReference type="InterPro" id="IPR036388">
    <property type="entry name" value="WH-like_DNA-bd_sf"/>
</dbReference>
<reference evidence="5" key="1">
    <citation type="journal article" date="2014" name="Int. J. Syst. Evol. Microbiol.">
        <title>Complete genome sequence of Corynebacterium casei LMG S-19264T (=DSM 44701T), isolated from a smear-ripened cheese.</title>
        <authorList>
            <consortium name="US DOE Joint Genome Institute (JGI-PGF)"/>
            <person name="Walter F."/>
            <person name="Albersmeier A."/>
            <person name="Kalinowski J."/>
            <person name="Ruckert C."/>
        </authorList>
    </citation>
    <scope>NUCLEOTIDE SEQUENCE</scope>
    <source>
        <strain evidence="5">JCM 4234</strain>
    </source>
</reference>
<dbReference type="GO" id="GO:0003723">
    <property type="term" value="F:RNA binding"/>
    <property type="evidence" value="ECO:0007669"/>
    <property type="project" value="InterPro"/>
</dbReference>
<evidence type="ECO:0000256" key="3">
    <source>
        <dbReference type="SAM" id="MobiDB-lite"/>
    </source>
</evidence>
<keyword evidence="6" id="KW-1185">Reference proteome</keyword>
<feature type="compositionally biased region" description="Basic and acidic residues" evidence="3">
    <location>
        <begin position="1"/>
        <end position="19"/>
    </location>
</feature>
<evidence type="ECO:0000313" key="6">
    <source>
        <dbReference type="Proteomes" id="UP000653493"/>
    </source>
</evidence>
<evidence type="ECO:0000256" key="1">
    <source>
        <dbReference type="ARBA" id="ARBA00023015"/>
    </source>
</evidence>
<feature type="region of interest" description="Disordered" evidence="3">
    <location>
        <begin position="1"/>
        <end position="23"/>
    </location>
</feature>
<evidence type="ECO:0000256" key="2">
    <source>
        <dbReference type="ARBA" id="ARBA00023163"/>
    </source>
</evidence>
<dbReference type="InterPro" id="IPR003018">
    <property type="entry name" value="GAF"/>
</dbReference>
<evidence type="ECO:0000313" key="5">
    <source>
        <dbReference type="EMBL" id="GGS36867.1"/>
    </source>
</evidence>
<dbReference type="Proteomes" id="UP000653493">
    <property type="component" value="Unassembled WGS sequence"/>
</dbReference>
<keyword evidence="2" id="KW-0804">Transcription</keyword>
<gene>
    <name evidence="5" type="ORF">GCM10010238_27800</name>
</gene>
<organism evidence="5 6">
    <name type="scientific">Streptomyces griseoviridis</name>
    <dbReference type="NCBI Taxonomy" id="45398"/>
    <lineage>
        <taxon>Bacteria</taxon>
        <taxon>Bacillati</taxon>
        <taxon>Actinomycetota</taxon>
        <taxon>Actinomycetes</taxon>
        <taxon>Kitasatosporales</taxon>
        <taxon>Streptomycetaceae</taxon>
        <taxon>Streptomyces</taxon>
    </lineage>
</organism>
<dbReference type="PROSITE" id="PS50921">
    <property type="entry name" value="ANTAR"/>
    <property type="match status" value="1"/>
</dbReference>
<dbReference type="Gene3D" id="3.30.450.40">
    <property type="match status" value="1"/>
</dbReference>
<proteinExistence type="predicted"/>
<sequence length="255" mass="26827">MPPSDEVRWPAGRPERRPEPGAGDVADLIARGVGDAPPDEVPGRLCGVLVRLLPVSGASVSLRSDGVPVRLCASGERADRVAEIQATLGDGPCVHAARTGAPVLVRDLTEDAAVGRWPVYAQQAAAAGVRAVYALPLGSDTVCLGTLDLYRDIPGGLTDEQLRTAWLIAGVMTMALMALPHGEDDERPGGRSWLNGPAGGHDRVHQAVGMIMAQLGIGSEEALARLRGHAFSHGRTVQEAAEDVISNRRRLNPDD</sequence>
<dbReference type="AlphaFoldDB" id="A0A918GHH3"/>
<feature type="domain" description="ANTAR" evidence="4">
    <location>
        <begin position="184"/>
        <end position="245"/>
    </location>
</feature>
<reference evidence="5" key="2">
    <citation type="submission" date="2020-09" db="EMBL/GenBank/DDBJ databases">
        <authorList>
            <person name="Sun Q."/>
            <person name="Ohkuma M."/>
        </authorList>
    </citation>
    <scope>NUCLEOTIDE SEQUENCE</scope>
    <source>
        <strain evidence="5">JCM 4234</strain>
    </source>
</reference>
<dbReference type="PIRSF" id="PIRSF036625">
    <property type="entry name" value="GAF_ANTAR"/>
    <property type="match status" value="1"/>
</dbReference>
<dbReference type="EMBL" id="BMSL01000006">
    <property type="protein sequence ID" value="GGS36867.1"/>
    <property type="molecule type" value="Genomic_DNA"/>
</dbReference>
<evidence type="ECO:0000259" key="4">
    <source>
        <dbReference type="PROSITE" id="PS50921"/>
    </source>
</evidence>
<dbReference type="InterPro" id="IPR005561">
    <property type="entry name" value="ANTAR"/>
</dbReference>
<dbReference type="Pfam" id="PF03861">
    <property type="entry name" value="ANTAR"/>
    <property type="match status" value="1"/>
</dbReference>
<comment type="caution">
    <text evidence="5">The sequence shown here is derived from an EMBL/GenBank/DDBJ whole genome shotgun (WGS) entry which is preliminary data.</text>
</comment>
<dbReference type="Gene3D" id="1.10.10.10">
    <property type="entry name" value="Winged helix-like DNA-binding domain superfamily/Winged helix DNA-binding domain"/>
    <property type="match status" value="1"/>
</dbReference>
<dbReference type="Pfam" id="PF13185">
    <property type="entry name" value="GAF_2"/>
    <property type="match status" value="1"/>
</dbReference>
<keyword evidence="1" id="KW-0805">Transcription regulation</keyword>
<name>A0A918GHH3_STRGD</name>
<dbReference type="InterPro" id="IPR029016">
    <property type="entry name" value="GAF-like_dom_sf"/>
</dbReference>
<protein>
    <recommendedName>
        <fullName evidence="4">ANTAR domain-containing protein</fullName>
    </recommendedName>
</protein>
<dbReference type="InterPro" id="IPR012074">
    <property type="entry name" value="GAF_ANTAR"/>
</dbReference>
<dbReference type="SMART" id="SM01012">
    <property type="entry name" value="ANTAR"/>
    <property type="match status" value="1"/>
</dbReference>
<accession>A0A918GHH3</accession>